<organism evidence="2 3">
    <name type="scientific">Streptomyces rectiviolaceus</name>
    <dbReference type="NCBI Taxonomy" id="332591"/>
    <lineage>
        <taxon>Bacteria</taxon>
        <taxon>Bacillati</taxon>
        <taxon>Actinomycetota</taxon>
        <taxon>Actinomycetes</taxon>
        <taxon>Kitasatosporales</taxon>
        <taxon>Streptomycetaceae</taxon>
        <taxon>Streptomyces</taxon>
    </lineage>
</organism>
<evidence type="ECO:0000313" key="2">
    <source>
        <dbReference type="EMBL" id="GAA3114958.1"/>
    </source>
</evidence>
<keyword evidence="3" id="KW-1185">Reference proteome</keyword>
<feature type="domain" description="NAD(P)-binding" evidence="1">
    <location>
        <begin position="15"/>
        <end position="190"/>
    </location>
</feature>
<dbReference type="EMBL" id="BAAAUG010000073">
    <property type="protein sequence ID" value="GAA3114958.1"/>
    <property type="molecule type" value="Genomic_DNA"/>
</dbReference>
<sequence>MKQWAGEGPKIVVTGATGAVGRHVARGLGSRGGARLLVRDADKAARMELPGEIVTGDYQDLARLEEVLAGADAVFVVTANPLRPKDDENILRAAWSQGVRRAVKLSWTAVTDPDANDLIARWNRDSEALLRDSGLDWTVLRMRSPMSNTLSWASSIRKESMVRSPGGDARTACVDPRDVADVAVRALTEPGHGGEAYALTGPQPLTPREQAEQLSEVLRRPLGFEELTPDQALARWRERLPEPLAQALLEAAGRRAADASAGTEGDLEALLGRPATTYRTWAADHVSSFA</sequence>
<dbReference type="PANTHER" id="PTHR43162">
    <property type="match status" value="1"/>
</dbReference>
<reference evidence="3" key="1">
    <citation type="journal article" date="2019" name="Int. J. Syst. Evol. Microbiol.">
        <title>The Global Catalogue of Microorganisms (GCM) 10K type strain sequencing project: providing services to taxonomists for standard genome sequencing and annotation.</title>
        <authorList>
            <consortium name="The Broad Institute Genomics Platform"/>
            <consortium name="The Broad Institute Genome Sequencing Center for Infectious Disease"/>
            <person name="Wu L."/>
            <person name="Ma J."/>
        </authorList>
    </citation>
    <scope>NUCLEOTIDE SEQUENCE [LARGE SCALE GENOMIC DNA]</scope>
    <source>
        <strain evidence="3">JCM 9092</strain>
    </source>
</reference>
<dbReference type="Proteomes" id="UP001501637">
    <property type="component" value="Unassembled WGS sequence"/>
</dbReference>
<dbReference type="InterPro" id="IPR036291">
    <property type="entry name" value="NAD(P)-bd_dom_sf"/>
</dbReference>
<proteinExistence type="predicted"/>
<dbReference type="Gene3D" id="3.90.25.10">
    <property type="entry name" value="UDP-galactose 4-epimerase, domain 1"/>
    <property type="match status" value="1"/>
</dbReference>
<dbReference type="InterPro" id="IPR051604">
    <property type="entry name" value="Ergot_Alk_Oxidoreductase"/>
</dbReference>
<accession>A0ABP6MKR8</accession>
<evidence type="ECO:0000313" key="3">
    <source>
        <dbReference type="Proteomes" id="UP001501637"/>
    </source>
</evidence>
<protein>
    <submittedName>
        <fullName evidence="2">Butenolide phosphate reductase ScbC</fullName>
    </submittedName>
</protein>
<comment type="caution">
    <text evidence="2">The sequence shown here is derived from an EMBL/GenBank/DDBJ whole genome shotgun (WGS) entry which is preliminary data.</text>
</comment>
<dbReference type="RefSeq" id="WP_344522478.1">
    <property type="nucleotide sequence ID" value="NZ_BAAAUG010000073.1"/>
</dbReference>
<dbReference type="PANTHER" id="PTHR43162:SF1">
    <property type="entry name" value="PRESTALK A DIFFERENTIATION PROTEIN A"/>
    <property type="match status" value="1"/>
</dbReference>
<dbReference type="Gene3D" id="3.40.50.720">
    <property type="entry name" value="NAD(P)-binding Rossmann-like Domain"/>
    <property type="match status" value="1"/>
</dbReference>
<name>A0ABP6MKR8_9ACTN</name>
<gene>
    <name evidence="2" type="primary">scbC_1</name>
    <name evidence="2" type="ORF">GCM10010449_41320</name>
</gene>
<evidence type="ECO:0000259" key="1">
    <source>
        <dbReference type="Pfam" id="PF13460"/>
    </source>
</evidence>
<dbReference type="SUPFAM" id="SSF51735">
    <property type="entry name" value="NAD(P)-binding Rossmann-fold domains"/>
    <property type="match status" value="1"/>
</dbReference>
<dbReference type="InterPro" id="IPR016040">
    <property type="entry name" value="NAD(P)-bd_dom"/>
</dbReference>
<dbReference type="Pfam" id="PF13460">
    <property type="entry name" value="NAD_binding_10"/>
    <property type="match status" value="1"/>
</dbReference>